<dbReference type="PANTHER" id="PTHR22800">
    <property type="entry name" value="C-TYPE LECTIN PROTEINS"/>
    <property type="match status" value="1"/>
</dbReference>
<dbReference type="InterPro" id="IPR016186">
    <property type="entry name" value="C-type_lectin-like/link_sf"/>
</dbReference>
<keyword evidence="5 9" id="KW-1133">Transmembrane helix</keyword>
<dbReference type="PANTHER" id="PTHR22800:SF242">
    <property type="entry name" value="NKG2-A_NKG2-B TYPE II INTEGRAL MEMBRANE PROTEIN"/>
    <property type="match status" value="1"/>
</dbReference>
<evidence type="ECO:0000256" key="2">
    <source>
        <dbReference type="ARBA" id="ARBA00022692"/>
    </source>
</evidence>
<dbReference type="CDD" id="cd03593">
    <property type="entry name" value="CLECT_NK_receptors_like"/>
    <property type="match status" value="1"/>
</dbReference>
<keyword evidence="7" id="KW-0325">Glycoprotein</keyword>
<feature type="domain" description="C-type lectin" evidence="10">
    <location>
        <begin position="127"/>
        <end position="231"/>
    </location>
</feature>
<evidence type="ECO:0000256" key="6">
    <source>
        <dbReference type="ARBA" id="ARBA00023136"/>
    </source>
</evidence>
<dbReference type="InterPro" id="IPR001304">
    <property type="entry name" value="C-type_lectin-like"/>
</dbReference>
<evidence type="ECO:0000256" key="8">
    <source>
        <dbReference type="SAM" id="MobiDB-lite"/>
    </source>
</evidence>
<keyword evidence="4" id="KW-0735">Signal-anchor</keyword>
<dbReference type="InterPro" id="IPR050919">
    <property type="entry name" value="NKG2/CD94_NK_receptors"/>
</dbReference>
<reference evidence="11" key="1">
    <citation type="submission" date="2025-08" db="UniProtKB">
        <authorList>
            <consortium name="Ensembl"/>
        </authorList>
    </citation>
    <scope>IDENTIFICATION</scope>
</reference>
<organism evidence="11 12">
    <name type="scientific">Sciurus vulgaris</name>
    <name type="common">Eurasian red squirrel</name>
    <dbReference type="NCBI Taxonomy" id="55149"/>
    <lineage>
        <taxon>Eukaryota</taxon>
        <taxon>Metazoa</taxon>
        <taxon>Chordata</taxon>
        <taxon>Craniata</taxon>
        <taxon>Vertebrata</taxon>
        <taxon>Euteleostomi</taxon>
        <taxon>Mammalia</taxon>
        <taxon>Eutheria</taxon>
        <taxon>Euarchontoglires</taxon>
        <taxon>Glires</taxon>
        <taxon>Rodentia</taxon>
        <taxon>Sciuromorpha</taxon>
        <taxon>Sciuridae</taxon>
        <taxon>Sciurinae</taxon>
        <taxon>Sciurini</taxon>
        <taxon>Sciurus</taxon>
    </lineage>
</organism>
<dbReference type="SUPFAM" id="SSF56436">
    <property type="entry name" value="C-type lectin-like"/>
    <property type="match status" value="1"/>
</dbReference>
<evidence type="ECO:0000256" key="4">
    <source>
        <dbReference type="ARBA" id="ARBA00022968"/>
    </source>
</evidence>
<dbReference type="GO" id="GO:0045954">
    <property type="term" value="P:positive regulation of natural killer cell mediated cytotoxicity"/>
    <property type="evidence" value="ECO:0007669"/>
    <property type="project" value="TreeGrafter"/>
</dbReference>
<dbReference type="Gene3D" id="3.10.100.10">
    <property type="entry name" value="Mannose-Binding Protein A, subunit A"/>
    <property type="match status" value="1"/>
</dbReference>
<dbReference type="SMART" id="SM00034">
    <property type="entry name" value="CLECT"/>
    <property type="match status" value="1"/>
</dbReference>
<keyword evidence="2 9" id="KW-0812">Transmembrane</keyword>
<evidence type="ECO:0000313" key="11">
    <source>
        <dbReference type="Ensembl" id="ENSSVLP00005004144.1"/>
    </source>
</evidence>
<evidence type="ECO:0000256" key="7">
    <source>
        <dbReference type="ARBA" id="ARBA00023180"/>
    </source>
</evidence>
<dbReference type="AlphaFoldDB" id="A0A8D2AMP9"/>
<dbReference type="GO" id="GO:0002223">
    <property type="term" value="P:stimulatory C-type lectin receptor signaling pathway"/>
    <property type="evidence" value="ECO:0007669"/>
    <property type="project" value="TreeGrafter"/>
</dbReference>
<evidence type="ECO:0000256" key="5">
    <source>
        <dbReference type="ARBA" id="ARBA00022989"/>
    </source>
</evidence>
<evidence type="ECO:0000256" key="3">
    <source>
        <dbReference type="ARBA" id="ARBA00022734"/>
    </source>
</evidence>
<keyword evidence="12" id="KW-1185">Reference proteome</keyword>
<evidence type="ECO:0000256" key="1">
    <source>
        <dbReference type="ARBA" id="ARBA00004401"/>
    </source>
</evidence>
<dbReference type="GO" id="GO:0030246">
    <property type="term" value="F:carbohydrate binding"/>
    <property type="evidence" value="ECO:0007669"/>
    <property type="project" value="UniProtKB-KW"/>
</dbReference>
<dbReference type="GO" id="GO:0005886">
    <property type="term" value="C:plasma membrane"/>
    <property type="evidence" value="ECO:0007669"/>
    <property type="project" value="UniProtKB-SubCell"/>
</dbReference>
<evidence type="ECO:0000256" key="9">
    <source>
        <dbReference type="SAM" id="Phobius"/>
    </source>
</evidence>
<dbReference type="PROSITE" id="PS50041">
    <property type="entry name" value="C_TYPE_LECTIN_2"/>
    <property type="match status" value="1"/>
</dbReference>
<dbReference type="Proteomes" id="UP000694564">
    <property type="component" value="Chromosome 5"/>
</dbReference>
<dbReference type="GeneTree" id="ENSGT00940000154752"/>
<keyword evidence="6 9" id="KW-0472">Membrane</keyword>
<dbReference type="Pfam" id="PF00059">
    <property type="entry name" value="Lectin_C"/>
    <property type="match status" value="1"/>
</dbReference>
<protein>
    <submittedName>
        <fullName evidence="11">Killer cell lectin like receptor C1</fullName>
    </submittedName>
</protein>
<reference evidence="11" key="2">
    <citation type="submission" date="2025-09" db="UniProtKB">
        <authorList>
            <consortium name="Ensembl"/>
        </authorList>
    </citation>
    <scope>IDENTIFICATION</scope>
</reference>
<accession>A0A8D2AMP9</accession>
<keyword evidence="3" id="KW-0430">Lectin</keyword>
<dbReference type="Ensembl" id="ENSSVLT00005004558.1">
    <property type="protein sequence ID" value="ENSSVLP00005004144.1"/>
    <property type="gene ID" value="ENSSVLG00005003311.1"/>
</dbReference>
<comment type="subcellular location">
    <subcellularLocation>
        <location evidence="1">Cell membrane</location>
        <topology evidence="1">Single-pass type II membrane protein</topology>
    </subcellularLocation>
</comment>
<proteinExistence type="predicted"/>
<dbReference type="InterPro" id="IPR016187">
    <property type="entry name" value="CTDL_fold"/>
</dbReference>
<feature type="region of interest" description="Disordered" evidence="8">
    <location>
        <begin position="1"/>
        <end position="30"/>
    </location>
</feature>
<name>A0A8D2AMP9_SCIVU</name>
<evidence type="ECO:0000259" key="10">
    <source>
        <dbReference type="PROSITE" id="PS50041"/>
    </source>
</evidence>
<sequence>MSNQGVIYSELNLGKNPKKQQRKSKDIKNSISVTEEEITYADLNLQNSSQEHPGNDKDDHCKEFPSPPEKLIAGILGITCFALMVTVVVMITVVIPPTIIQEENNSSLIRTRKAHHCGRCPKEWLTYSNSCYYISVERKTWNESLVSCASKNSNLLYIDNEEEMDFLHSLSLLSWVGVFRKSRDHPWVLINGSTFKLKIKESSDDEHNCAMLYSSELKSDSCVSSNTYNCKHKL</sequence>
<evidence type="ECO:0000313" key="12">
    <source>
        <dbReference type="Proteomes" id="UP000694564"/>
    </source>
</evidence>
<feature type="transmembrane region" description="Helical" evidence="9">
    <location>
        <begin position="71"/>
        <end position="95"/>
    </location>
</feature>
<dbReference type="InterPro" id="IPR033992">
    <property type="entry name" value="NKR-like_CTLD"/>
</dbReference>